<evidence type="ECO:0000313" key="2">
    <source>
        <dbReference type="Proteomes" id="UP001501627"/>
    </source>
</evidence>
<dbReference type="RefSeq" id="WP_344869847.1">
    <property type="nucleotide sequence ID" value="NZ_BAABBP010000031.1"/>
</dbReference>
<dbReference type="EMBL" id="BAABBP010000031">
    <property type="protein sequence ID" value="GAA4002603.1"/>
    <property type="molecule type" value="Genomic_DNA"/>
</dbReference>
<dbReference type="Proteomes" id="UP001501627">
    <property type="component" value="Unassembled WGS sequence"/>
</dbReference>
<accession>A0ABP7RVC1</accession>
<proteinExistence type="predicted"/>
<gene>
    <name evidence="1" type="ORF">GCM10022279_28170</name>
</gene>
<name>A0ABP7RVC1_9BURK</name>
<comment type="caution">
    <text evidence="1">The sequence shown here is derived from an EMBL/GenBank/DDBJ whole genome shotgun (WGS) entry which is preliminary data.</text>
</comment>
<evidence type="ECO:0000313" key="1">
    <source>
        <dbReference type="EMBL" id="GAA4002603.1"/>
    </source>
</evidence>
<reference evidence="2" key="1">
    <citation type="journal article" date="2019" name="Int. J. Syst. Evol. Microbiol.">
        <title>The Global Catalogue of Microorganisms (GCM) 10K type strain sequencing project: providing services to taxonomists for standard genome sequencing and annotation.</title>
        <authorList>
            <consortium name="The Broad Institute Genomics Platform"/>
            <consortium name="The Broad Institute Genome Sequencing Center for Infectious Disease"/>
            <person name="Wu L."/>
            <person name="Ma J."/>
        </authorList>
    </citation>
    <scope>NUCLEOTIDE SEQUENCE [LARGE SCALE GENOMIC DNA]</scope>
    <source>
        <strain evidence="2">JCM 17561</strain>
    </source>
</reference>
<keyword evidence="2" id="KW-1185">Reference proteome</keyword>
<organism evidence="1 2">
    <name type="scientific">Comamonas faecalis</name>
    <dbReference type="NCBI Taxonomy" id="1387849"/>
    <lineage>
        <taxon>Bacteria</taxon>
        <taxon>Pseudomonadati</taxon>
        <taxon>Pseudomonadota</taxon>
        <taxon>Betaproteobacteria</taxon>
        <taxon>Burkholderiales</taxon>
        <taxon>Comamonadaceae</taxon>
        <taxon>Comamonas</taxon>
    </lineage>
</organism>
<sequence length="147" mass="16308">MPSNNQLTKKEPGGALALPDLEPRHLELVRMLAAEGNREHTIRRALSLTPSQWKRLKEADGEDGDLSPLQLALEEGRADGAGEIVAFMKDKMKNEGDFKAAEWLASNIFQINKGDGNTDQPRVQIFINAALSPEEYSRVININDRDA</sequence>
<protein>
    <submittedName>
        <fullName evidence="1">Uncharacterized protein</fullName>
    </submittedName>
</protein>